<dbReference type="InterPro" id="IPR011712">
    <property type="entry name" value="Sig_transdc_His_kin_sub3_dim/P"/>
</dbReference>
<dbReference type="GO" id="GO:0046983">
    <property type="term" value="F:protein dimerization activity"/>
    <property type="evidence" value="ECO:0007669"/>
    <property type="project" value="InterPro"/>
</dbReference>
<dbReference type="EMBL" id="DPRK01000155">
    <property type="protein sequence ID" value="HCY81859.1"/>
    <property type="molecule type" value="Genomic_DNA"/>
</dbReference>
<dbReference type="InterPro" id="IPR003594">
    <property type="entry name" value="HATPase_dom"/>
</dbReference>
<dbReference type="AlphaFoldDB" id="A0A3D6BUH0"/>
<keyword evidence="4" id="KW-0472">Membrane</keyword>
<dbReference type="Gene3D" id="1.20.5.1930">
    <property type="match status" value="1"/>
</dbReference>
<keyword evidence="3" id="KW-0902">Two-component regulatory system</keyword>
<evidence type="ECO:0000256" key="1">
    <source>
        <dbReference type="ARBA" id="ARBA00022679"/>
    </source>
</evidence>
<dbReference type="Gene3D" id="1.25.40.10">
    <property type="entry name" value="Tetratricopeptide repeat domain"/>
    <property type="match status" value="1"/>
</dbReference>
<evidence type="ECO:0000313" key="6">
    <source>
        <dbReference type="EMBL" id="HCY81859.1"/>
    </source>
</evidence>
<dbReference type="PANTHER" id="PTHR24421:SF59">
    <property type="entry name" value="OXYGEN SENSOR HISTIDINE KINASE NREB"/>
    <property type="match status" value="1"/>
</dbReference>
<dbReference type="SMART" id="SM00028">
    <property type="entry name" value="TPR"/>
    <property type="match status" value="4"/>
</dbReference>
<dbReference type="Pfam" id="PF07730">
    <property type="entry name" value="HisKA_3"/>
    <property type="match status" value="1"/>
</dbReference>
<dbReference type="InterPro" id="IPR036890">
    <property type="entry name" value="HATPase_C_sf"/>
</dbReference>
<gene>
    <name evidence="6" type="ORF">DHV22_09805</name>
</gene>
<dbReference type="GO" id="GO:0016020">
    <property type="term" value="C:membrane"/>
    <property type="evidence" value="ECO:0007669"/>
    <property type="project" value="InterPro"/>
</dbReference>
<name>A0A3D6BUH0_9FLAO</name>
<evidence type="ECO:0000256" key="4">
    <source>
        <dbReference type="SAM" id="Phobius"/>
    </source>
</evidence>
<dbReference type="InterPro" id="IPR011990">
    <property type="entry name" value="TPR-like_helical_dom_sf"/>
</dbReference>
<dbReference type="Pfam" id="PF02518">
    <property type="entry name" value="HATPase_c"/>
    <property type="match status" value="1"/>
</dbReference>
<dbReference type="Proteomes" id="UP000263268">
    <property type="component" value="Unassembled WGS sequence"/>
</dbReference>
<dbReference type="SUPFAM" id="SSF55874">
    <property type="entry name" value="ATPase domain of HSP90 chaperone/DNA topoisomerase II/histidine kinase"/>
    <property type="match status" value="1"/>
</dbReference>
<comment type="caution">
    <text evidence="6">The sequence shown here is derived from an EMBL/GenBank/DDBJ whole genome shotgun (WGS) entry which is preliminary data.</text>
</comment>
<keyword evidence="4" id="KW-0812">Transmembrane</keyword>
<dbReference type="InterPro" id="IPR019734">
    <property type="entry name" value="TPR_rpt"/>
</dbReference>
<evidence type="ECO:0000259" key="5">
    <source>
        <dbReference type="PROSITE" id="PS50109"/>
    </source>
</evidence>
<dbReference type="PROSITE" id="PS50109">
    <property type="entry name" value="HIS_KIN"/>
    <property type="match status" value="1"/>
</dbReference>
<dbReference type="Gene3D" id="3.30.565.10">
    <property type="entry name" value="Histidine kinase-like ATPase, C-terminal domain"/>
    <property type="match status" value="1"/>
</dbReference>
<dbReference type="InterPro" id="IPR050482">
    <property type="entry name" value="Sensor_HK_TwoCompSys"/>
</dbReference>
<evidence type="ECO:0000256" key="2">
    <source>
        <dbReference type="ARBA" id="ARBA00022777"/>
    </source>
</evidence>
<dbReference type="InterPro" id="IPR005467">
    <property type="entry name" value="His_kinase_dom"/>
</dbReference>
<feature type="transmembrane region" description="Helical" evidence="4">
    <location>
        <begin position="405"/>
        <end position="425"/>
    </location>
</feature>
<reference evidence="6 7" key="1">
    <citation type="journal article" date="2018" name="Nat. Biotechnol.">
        <title>A standardized bacterial taxonomy based on genome phylogeny substantially revises the tree of life.</title>
        <authorList>
            <person name="Parks D.H."/>
            <person name="Chuvochina M."/>
            <person name="Waite D.W."/>
            <person name="Rinke C."/>
            <person name="Skarshewski A."/>
            <person name="Chaumeil P.A."/>
            <person name="Hugenholtz P."/>
        </authorList>
    </citation>
    <scope>NUCLEOTIDE SEQUENCE [LARGE SCALE GENOMIC DNA]</scope>
    <source>
        <strain evidence="6">UBA10227</strain>
    </source>
</reference>
<dbReference type="CDD" id="cd16917">
    <property type="entry name" value="HATPase_UhpB-NarQ-NarX-like"/>
    <property type="match status" value="1"/>
</dbReference>
<evidence type="ECO:0000313" key="7">
    <source>
        <dbReference type="Proteomes" id="UP000263268"/>
    </source>
</evidence>
<organism evidence="6 7">
    <name type="scientific">Xanthomarina gelatinilytica</name>
    <dbReference type="NCBI Taxonomy" id="1137281"/>
    <lineage>
        <taxon>Bacteria</taxon>
        <taxon>Pseudomonadati</taxon>
        <taxon>Bacteroidota</taxon>
        <taxon>Flavobacteriia</taxon>
        <taxon>Flavobacteriales</taxon>
        <taxon>Flavobacteriaceae</taxon>
        <taxon>Xanthomarina</taxon>
    </lineage>
</organism>
<proteinExistence type="predicted"/>
<dbReference type="SUPFAM" id="SSF48452">
    <property type="entry name" value="TPR-like"/>
    <property type="match status" value="1"/>
</dbReference>
<dbReference type="SMART" id="SM00387">
    <property type="entry name" value="HATPase_c"/>
    <property type="match status" value="1"/>
</dbReference>
<dbReference type="Pfam" id="PF13424">
    <property type="entry name" value="TPR_12"/>
    <property type="match status" value="1"/>
</dbReference>
<evidence type="ECO:0000256" key="3">
    <source>
        <dbReference type="ARBA" id="ARBA00023012"/>
    </source>
</evidence>
<protein>
    <submittedName>
        <fullName evidence="6">Two-component sensor histidine kinase</fullName>
    </submittedName>
</protein>
<keyword evidence="4" id="KW-1133">Transmembrane helix</keyword>
<accession>A0A3D6BUH0</accession>
<dbReference type="GO" id="GO:0000155">
    <property type="term" value="F:phosphorelay sensor kinase activity"/>
    <property type="evidence" value="ECO:0007669"/>
    <property type="project" value="InterPro"/>
</dbReference>
<dbReference type="PANTHER" id="PTHR24421">
    <property type="entry name" value="NITRATE/NITRITE SENSOR PROTEIN NARX-RELATED"/>
    <property type="match status" value="1"/>
</dbReference>
<sequence>MFAHAQNSKSIQTLDSIYYYRSQANNSDLDPSQRFQFANKAIQLSKKTNQDSTILKSKVVLNNIYILKGDYETLITTNLQNIQLAESLKDSLLIAFANNNLGWAYKSLSKNDSAYYYYYKASKLFSKLQRDRNEGEVLFSLANIQFEEKDYLGAEENAITALRLIRNLPKTENNLDTLWSINNLLAIISDELGQFDKAIEYHHKALSFSDQIEDNYLYTLYSYSNIALIHKEQKQYEKALDIYKNLFKNKEILLQEPYNYAIILGDYAYVKHLSENFKTDEITSMFTEAYKISDSLQDIYSLMSISLNASEFYKDINQKDSALFFANRAYHLARETNTNDVILRSLILKSDIEEPDKAKSYLTEYVKLSDSLQNKERAIRNKFARIEFETDLIVERSKQIAKERLWLLFLSIGLIFTLLLLYIIVTQRTKNKELRFNQQQQETNEEIYNLMLSQQDKIDEARVAEKKRISEEIHDGILGRLFGIRLSLDSLNMSTQPEAIETREKYLEDLKEIEQDIRKVSHELNSDFVSGSNYISIIKSLLEKQTKAYKLKYVLRNDDNIDWDSINNKTKIHYYRIIQESLQNIYKHANATEVHISFKQKNNVICLSISDNGSGFDVNKARKGIGLKNINSRVKEIQGELDIKSTMDSGTEIRIKTPI</sequence>
<keyword evidence="1" id="KW-0808">Transferase</keyword>
<feature type="domain" description="Histidine kinase" evidence="5">
    <location>
        <begin position="576"/>
        <end position="659"/>
    </location>
</feature>
<keyword evidence="2 6" id="KW-0418">Kinase</keyword>